<dbReference type="OrthoDB" id="8993739at2"/>
<gene>
    <name evidence="4" type="ORF">C5750_11055</name>
</gene>
<keyword evidence="2" id="KW-0472">Membrane</keyword>
<dbReference type="RefSeq" id="WP_105733966.1">
    <property type="nucleotide sequence ID" value="NZ_PVBT01000003.1"/>
</dbReference>
<dbReference type="GO" id="GO:0016491">
    <property type="term" value="F:oxidoreductase activity"/>
    <property type="evidence" value="ECO:0007669"/>
    <property type="project" value="UniProtKB-KW"/>
</dbReference>
<name>A0A2S9JIQ9_9HYPH</name>
<feature type="transmembrane region" description="Helical" evidence="2">
    <location>
        <begin position="7"/>
        <end position="24"/>
    </location>
</feature>
<dbReference type="Gene3D" id="3.50.50.60">
    <property type="entry name" value="FAD/NAD(P)-binding domain"/>
    <property type="match status" value="1"/>
</dbReference>
<reference evidence="4 5" key="1">
    <citation type="submission" date="2018-02" db="EMBL/GenBank/DDBJ databases">
        <title>The draft genome of Phyllobacterium myrsinacearum DSM5892.</title>
        <authorList>
            <person name="Li L."/>
            <person name="Liu L."/>
            <person name="Zhang X."/>
            <person name="Wang T."/>
        </authorList>
    </citation>
    <scope>NUCLEOTIDE SEQUENCE [LARGE SCALE GENOMIC DNA]</scope>
    <source>
        <strain evidence="4 5">DSM 5892</strain>
    </source>
</reference>
<evidence type="ECO:0000256" key="2">
    <source>
        <dbReference type="SAM" id="Phobius"/>
    </source>
</evidence>
<sequence length="357" mass="37720">MAKQKHVIVVGAGIIGASIAWHLARQGAAVTVVAEKGGGVATPASFAWINASWGNPEFYFRFRRYAMEGWQRLHNELPGIGVNWCGGISWDLSPDELEAYVTQHGQWGYGVRRIDRQAIAAREPYLAQVPDAAVHIAEEGAVEPVAAAQRMLAGAQARGTRLLVGANVTRLVQEGGRIAGVATSFGEVKADHVVLAAGAGAAALAQTAGVTLPMETPPGLIVHSKPVEKRLNGIVITPDLHMRQTAEGRIIAGADFGGSDPGDDQQATADALFDRLKASLNDVAALALDFFTIGYRPTPADGFPIVGPAGHLDGLSLAVMHSGVTLAPAVGLLLSREIVSERPEERLSPFRLARFDQ</sequence>
<dbReference type="EMBL" id="PVBT01000003">
    <property type="protein sequence ID" value="PRD52952.1"/>
    <property type="molecule type" value="Genomic_DNA"/>
</dbReference>
<keyword evidence="5" id="KW-1185">Reference proteome</keyword>
<keyword evidence="1" id="KW-0560">Oxidoreductase</keyword>
<evidence type="ECO:0000259" key="3">
    <source>
        <dbReference type="Pfam" id="PF01266"/>
    </source>
</evidence>
<dbReference type="InterPro" id="IPR036188">
    <property type="entry name" value="FAD/NAD-bd_sf"/>
</dbReference>
<keyword evidence="2" id="KW-1133">Transmembrane helix</keyword>
<dbReference type="InterPro" id="IPR006076">
    <property type="entry name" value="FAD-dep_OxRdtase"/>
</dbReference>
<dbReference type="Pfam" id="PF01266">
    <property type="entry name" value="DAO"/>
    <property type="match status" value="1"/>
</dbReference>
<accession>A0A2S9JIQ9</accession>
<dbReference type="PANTHER" id="PTHR13847">
    <property type="entry name" value="SARCOSINE DEHYDROGENASE-RELATED"/>
    <property type="match status" value="1"/>
</dbReference>
<evidence type="ECO:0000313" key="5">
    <source>
        <dbReference type="Proteomes" id="UP000238563"/>
    </source>
</evidence>
<proteinExistence type="predicted"/>
<comment type="caution">
    <text evidence="4">The sequence shown here is derived from an EMBL/GenBank/DDBJ whole genome shotgun (WGS) entry which is preliminary data.</text>
</comment>
<dbReference type="Gene3D" id="3.30.9.10">
    <property type="entry name" value="D-Amino Acid Oxidase, subunit A, domain 2"/>
    <property type="match status" value="1"/>
</dbReference>
<protein>
    <submittedName>
        <fullName evidence="4">D-amino-acid oxidase</fullName>
    </submittedName>
</protein>
<dbReference type="AlphaFoldDB" id="A0A2S9JIQ9"/>
<keyword evidence="2" id="KW-0812">Transmembrane</keyword>
<feature type="domain" description="FAD dependent oxidoreductase" evidence="3">
    <location>
        <begin position="6"/>
        <end position="335"/>
    </location>
</feature>
<evidence type="ECO:0000256" key="1">
    <source>
        <dbReference type="ARBA" id="ARBA00023002"/>
    </source>
</evidence>
<organism evidence="4 5">
    <name type="scientific">Phyllobacterium myrsinacearum</name>
    <dbReference type="NCBI Taxonomy" id="28101"/>
    <lineage>
        <taxon>Bacteria</taxon>
        <taxon>Pseudomonadati</taxon>
        <taxon>Pseudomonadota</taxon>
        <taxon>Alphaproteobacteria</taxon>
        <taxon>Hyphomicrobiales</taxon>
        <taxon>Phyllobacteriaceae</taxon>
        <taxon>Phyllobacterium</taxon>
    </lineage>
</organism>
<dbReference type="Proteomes" id="UP000238563">
    <property type="component" value="Unassembled WGS sequence"/>
</dbReference>
<dbReference type="SUPFAM" id="SSF51905">
    <property type="entry name" value="FAD/NAD(P)-binding domain"/>
    <property type="match status" value="1"/>
</dbReference>
<evidence type="ECO:0000313" key="4">
    <source>
        <dbReference type="EMBL" id="PRD52952.1"/>
    </source>
</evidence>
<dbReference type="GO" id="GO:0005737">
    <property type="term" value="C:cytoplasm"/>
    <property type="evidence" value="ECO:0007669"/>
    <property type="project" value="TreeGrafter"/>
</dbReference>
<dbReference type="PANTHER" id="PTHR13847:SF289">
    <property type="entry name" value="GLYCINE OXIDASE"/>
    <property type="match status" value="1"/>
</dbReference>